<reference evidence="1 2" key="1">
    <citation type="journal article" date="2011" name="Syst. Appl. Microbiol.">
        <title>Defluviimonas denitrificans gen. nov., sp. nov., and Pararhodobacter aggregans gen. nov., sp. nov., non-phototrophic Rhodobacteraceae from the biofilter of a marine aquaculture.</title>
        <authorList>
            <person name="Foesel B.U."/>
            <person name="Drake H.L."/>
            <person name="Schramm A."/>
        </authorList>
    </citation>
    <scope>NUCLEOTIDE SEQUENCE [LARGE SCALE GENOMIC DNA]</scope>
    <source>
        <strain evidence="1 2">D1-19</strain>
    </source>
</reference>
<sequence length="65" mass="6794">MREIQNGWARISEPYDAACRGGASGMVETGNAACAPGNGIEGGRVAEWVSASFLSSTRPPDAPRR</sequence>
<dbReference type="Proteomes" id="UP000244810">
    <property type="component" value="Unassembled WGS sequence"/>
</dbReference>
<dbReference type="EMBL" id="QDDR01000001">
    <property type="protein sequence ID" value="PVE49213.1"/>
    <property type="molecule type" value="Genomic_DNA"/>
</dbReference>
<gene>
    <name evidence="1" type="ORF">DDE23_02045</name>
</gene>
<accession>A0A2T7UWQ1</accession>
<organism evidence="1 2">
    <name type="scientific">Pararhodobacter aggregans</name>
    <dbReference type="NCBI Taxonomy" id="404875"/>
    <lineage>
        <taxon>Bacteria</taxon>
        <taxon>Pseudomonadati</taxon>
        <taxon>Pseudomonadota</taxon>
        <taxon>Alphaproteobacteria</taxon>
        <taxon>Rhodobacterales</taxon>
        <taxon>Paracoccaceae</taxon>
        <taxon>Pararhodobacter</taxon>
    </lineage>
</organism>
<evidence type="ECO:0000313" key="1">
    <source>
        <dbReference type="EMBL" id="PVE49213.1"/>
    </source>
</evidence>
<comment type="caution">
    <text evidence="1">The sequence shown here is derived from an EMBL/GenBank/DDBJ whole genome shotgun (WGS) entry which is preliminary data.</text>
</comment>
<dbReference type="AlphaFoldDB" id="A0A2T7UWQ1"/>
<name>A0A2T7UWQ1_9RHOB</name>
<protein>
    <submittedName>
        <fullName evidence="1">Uncharacterized protein</fullName>
    </submittedName>
</protein>
<keyword evidence="2" id="KW-1185">Reference proteome</keyword>
<proteinExistence type="predicted"/>
<evidence type="ECO:0000313" key="2">
    <source>
        <dbReference type="Proteomes" id="UP000244810"/>
    </source>
</evidence>